<feature type="domain" description="DUF218" evidence="1">
    <location>
        <begin position="51"/>
        <end position="199"/>
    </location>
</feature>
<name>A0A849K5H9_9BURK</name>
<evidence type="ECO:0000313" key="2">
    <source>
        <dbReference type="EMBL" id="NNU43648.1"/>
    </source>
</evidence>
<dbReference type="InterPro" id="IPR051599">
    <property type="entry name" value="Cell_Envelope_Assoc"/>
</dbReference>
<reference evidence="2 3" key="2">
    <citation type="submission" date="2020-06" db="EMBL/GenBank/DDBJ databases">
        <title>Ramlibacter rhizophilus sp. nov., isolated from rhizosphere soil of national flower Mugunghwa from South Korea.</title>
        <authorList>
            <person name="Zheng-Fei Y."/>
            <person name="Huan T."/>
        </authorList>
    </citation>
    <scope>NUCLEOTIDE SEQUENCE [LARGE SCALE GENOMIC DNA]</scope>
    <source>
        <strain evidence="2 3">B156</strain>
    </source>
</reference>
<dbReference type="GO" id="GO:0043164">
    <property type="term" value="P:Gram-negative-bacterium-type cell wall biogenesis"/>
    <property type="evidence" value="ECO:0007669"/>
    <property type="project" value="TreeGrafter"/>
</dbReference>
<organism evidence="2 3">
    <name type="scientific">Ramlibacter montanisoli</name>
    <dbReference type="NCBI Taxonomy" id="2732512"/>
    <lineage>
        <taxon>Bacteria</taxon>
        <taxon>Pseudomonadati</taxon>
        <taxon>Pseudomonadota</taxon>
        <taxon>Betaproteobacteria</taxon>
        <taxon>Burkholderiales</taxon>
        <taxon>Comamonadaceae</taxon>
        <taxon>Ramlibacter</taxon>
    </lineage>
</organism>
<gene>
    <name evidence="2" type="ORF">HK415_11540</name>
</gene>
<dbReference type="GO" id="GO:0000270">
    <property type="term" value="P:peptidoglycan metabolic process"/>
    <property type="evidence" value="ECO:0007669"/>
    <property type="project" value="TreeGrafter"/>
</dbReference>
<dbReference type="AlphaFoldDB" id="A0A849K5H9"/>
<proteinExistence type="predicted"/>
<dbReference type="Pfam" id="PF02698">
    <property type="entry name" value="DUF218"/>
    <property type="match status" value="1"/>
</dbReference>
<sequence>MLRGFLWLTAACGFVLSLMVLLGSQAGAAFLLYALERQSAPVRSEQLRTVEAIVVLGGRTHRAHYAAALHRQSGLPLLLTGKGTGDHPYAAESQKMVEILHQQYRITPRWVEAESFDTLENALYSRCILAGAAITRVALLTDPVHMPRARALFEAAGFHVVPAPAPDAPRRNHPLTLDSFVPSGDGLDAARYPAAEWAGRLLAPLSVARRRGDCGSRAPLP</sequence>
<dbReference type="EMBL" id="JABFCS010000001">
    <property type="protein sequence ID" value="NNU43648.1"/>
    <property type="molecule type" value="Genomic_DNA"/>
</dbReference>
<dbReference type="InterPro" id="IPR003848">
    <property type="entry name" value="DUF218"/>
</dbReference>
<evidence type="ECO:0000313" key="3">
    <source>
        <dbReference type="Proteomes" id="UP000552954"/>
    </source>
</evidence>
<dbReference type="InterPro" id="IPR014729">
    <property type="entry name" value="Rossmann-like_a/b/a_fold"/>
</dbReference>
<dbReference type="RefSeq" id="WP_171559216.1">
    <property type="nucleotide sequence ID" value="NZ_JABFCS010000001.1"/>
</dbReference>
<dbReference type="PANTHER" id="PTHR30336:SF4">
    <property type="entry name" value="ENVELOPE BIOGENESIS FACTOR ELYC"/>
    <property type="match status" value="1"/>
</dbReference>
<dbReference type="CDD" id="cd06259">
    <property type="entry name" value="YdcF-like"/>
    <property type="match status" value="1"/>
</dbReference>
<keyword evidence="3" id="KW-1185">Reference proteome</keyword>
<comment type="caution">
    <text evidence="2">The sequence shown here is derived from an EMBL/GenBank/DDBJ whole genome shotgun (WGS) entry which is preliminary data.</text>
</comment>
<dbReference type="Gene3D" id="3.40.50.620">
    <property type="entry name" value="HUPs"/>
    <property type="match status" value="1"/>
</dbReference>
<protein>
    <submittedName>
        <fullName evidence="2">YdcF family protein</fullName>
    </submittedName>
</protein>
<dbReference type="PANTHER" id="PTHR30336">
    <property type="entry name" value="INNER MEMBRANE PROTEIN, PROBABLE PERMEASE"/>
    <property type="match status" value="1"/>
</dbReference>
<dbReference type="Proteomes" id="UP000552954">
    <property type="component" value="Unassembled WGS sequence"/>
</dbReference>
<evidence type="ECO:0000259" key="1">
    <source>
        <dbReference type="Pfam" id="PF02698"/>
    </source>
</evidence>
<reference evidence="2 3" key="1">
    <citation type="submission" date="2020-05" db="EMBL/GenBank/DDBJ databases">
        <authorList>
            <person name="Khan S.A."/>
            <person name="Jeon C.O."/>
            <person name="Chun B.H."/>
        </authorList>
    </citation>
    <scope>NUCLEOTIDE SEQUENCE [LARGE SCALE GENOMIC DNA]</scope>
    <source>
        <strain evidence="2 3">B156</strain>
    </source>
</reference>
<accession>A0A849K5H9</accession>
<dbReference type="GO" id="GO:0005886">
    <property type="term" value="C:plasma membrane"/>
    <property type="evidence" value="ECO:0007669"/>
    <property type="project" value="TreeGrafter"/>
</dbReference>